<evidence type="ECO:0000313" key="3">
    <source>
        <dbReference type="EMBL" id="ATW62496.1"/>
    </source>
</evidence>
<dbReference type="GO" id="GO:0003677">
    <property type="term" value="F:DNA binding"/>
    <property type="evidence" value="ECO:0007669"/>
    <property type="project" value="InterPro"/>
</dbReference>
<dbReference type="EMBL" id="MG515223">
    <property type="protein sequence ID" value="ATW62496.1"/>
    <property type="molecule type" value="Genomic_DNA"/>
</dbReference>
<sequence>MVRRTSSEDREWPVFPIGPILVEYGGEEVMEDRGWYAYKCPFHGDRSASASVNSIINVFVCHTCDMKGNATQLIMKKENCSYGDALSRAKEVAGKGAGDVRVSPGGGKRVSGRSGNRSGSRALRRTWRSS</sequence>
<dbReference type="GO" id="GO:0008270">
    <property type="term" value="F:zinc ion binding"/>
    <property type="evidence" value="ECO:0007669"/>
    <property type="project" value="InterPro"/>
</dbReference>
<feature type="compositionally biased region" description="Low complexity" evidence="1">
    <location>
        <begin position="112"/>
        <end position="121"/>
    </location>
</feature>
<dbReference type="InterPro" id="IPR002694">
    <property type="entry name" value="Znf_CHC2"/>
</dbReference>
<dbReference type="GO" id="GO:0006260">
    <property type="term" value="P:DNA replication"/>
    <property type="evidence" value="ECO:0007669"/>
    <property type="project" value="InterPro"/>
</dbReference>
<evidence type="ECO:0000313" key="4">
    <source>
        <dbReference type="Proteomes" id="UP000241007"/>
    </source>
</evidence>
<protein>
    <submittedName>
        <fullName evidence="3">DNA primase</fullName>
    </submittedName>
</protein>
<reference evidence="3 4" key="1">
    <citation type="submission" date="2017-11" db="EMBL/GenBank/DDBJ databases">
        <authorList>
            <person name="Keri A.G."/>
            <person name="Ahn S.H."/>
            <person name="Alvarado I.A."/>
            <person name="Hartigan K.A."/>
            <person name="Shaffer C.D."/>
            <person name="Weston-Hafer K.A."/>
            <person name="Russell D.A."/>
            <person name="Pope W.H."/>
            <person name="Jacobs-Sera D."/>
            <person name="Hendrix R.W."/>
            <person name="Hatfull G.F."/>
        </authorList>
    </citation>
    <scope>NUCLEOTIDE SEQUENCE [LARGE SCALE GENOMIC DNA]</scope>
</reference>
<gene>
    <name evidence="3" type="ORF">SEA_WRIGHTON_62</name>
</gene>
<feature type="region of interest" description="Disordered" evidence="1">
    <location>
        <begin position="93"/>
        <end position="130"/>
    </location>
</feature>
<organism evidence="3 4">
    <name type="scientific">Streptomyces phage WRightOn</name>
    <dbReference type="NCBI Taxonomy" id="2053723"/>
    <lineage>
        <taxon>Viruses</taxon>
        <taxon>Duplodnaviria</taxon>
        <taxon>Heunggongvirae</taxon>
        <taxon>Uroviricota</taxon>
        <taxon>Caudoviricetes</taxon>
        <taxon>Beephvirinae</taxon>
        <taxon>Manuelvirus</taxon>
        <taxon>Manuelvirus wrighton</taxon>
    </lineage>
</organism>
<proteinExistence type="predicted"/>
<feature type="domain" description="Zinc finger CHC2-type" evidence="2">
    <location>
        <begin position="38"/>
        <end position="90"/>
    </location>
</feature>
<name>A0A2H4PI95_9CAUD</name>
<accession>A0A2H4PI95</accession>
<dbReference type="GO" id="GO:0003899">
    <property type="term" value="F:DNA-directed RNA polymerase activity"/>
    <property type="evidence" value="ECO:0007669"/>
    <property type="project" value="InterPro"/>
</dbReference>
<dbReference type="Proteomes" id="UP000241007">
    <property type="component" value="Segment"/>
</dbReference>
<keyword evidence="4" id="KW-1185">Reference proteome</keyword>
<dbReference type="Pfam" id="PF01807">
    <property type="entry name" value="Zn_ribbon_DnaG"/>
    <property type="match status" value="1"/>
</dbReference>
<evidence type="ECO:0000256" key="1">
    <source>
        <dbReference type="SAM" id="MobiDB-lite"/>
    </source>
</evidence>
<evidence type="ECO:0000259" key="2">
    <source>
        <dbReference type="SMART" id="SM00400"/>
    </source>
</evidence>
<dbReference type="SMART" id="SM00400">
    <property type="entry name" value="ZnF_CHCC"/>
    <property type="match status" value="1"/>
</dbReference>
<dbReference type="InterPro" id="IPR036977">
    <property type="entry name" value="DNA_primase_Znf_CHC2"/>
</dbReference>
<dbReference type="SUPFAM" id="SSF57783">
    <property type="entry name" value="Zinc beta-ribbon"/>
    <property type="match status" value="1"/>
</dbReference>
<dbReference type="Gene3D" id="3.90.580.10">
    <property type="entry name" value="Zinc finger, CHC2-type domain"/>
    <property type="match status" value="1"/>
</dbReference>